<dbReference type="Proteomes" id="UP000078200">
    <property type="component" value="Unassembled WGS sequence"/>
</dbReference>
<reference evidence="2" key="1">
    <citation type="submission" date="2020-05" db="UniProtKB">
        <authorList>
            <consortium name="EnsemblMetazoa"/>
        </authorList>
    </citation>
    <scope>IDENTIFICATION</scope>
    <source>
        <strain evidence="2">TTRI</strain>
    </source>
</reference>
<dbReference type="EnsemblMetazoa" id="GAUT016837-RA">
    <property type="protein sequence ID" value="GAUT016837-PA"/>
    <property type="gene ID" value="GAUT016837"/>
</dbReference>
<name>A0A1A9UVB8_GLOAU</name>
<feature type="region of interest" description="Disordered" evidence="1">
    <location>
        <begin position="1"/>
        <end position="27"/>
    </location>
</feature>
<dbReference type="AlphaFoldDB" id="A0A1A9UVB8"/>
<evidence type="ECO:0000313" key="3">
    <source>
        <dbReference type="Proteomes" id="UP000078200"/>
    </source>
</evidence>
<sequence>MEKTTPLRDFVQPVVSRSKPPFDPEAQTSPDIRLLYITDRPSQTSRSKTKFQLNQNVENVNITNIMNMELTETVERTRTTARDDFVKIYFFFIDFHPLYSTSSTPIAALLLA</sequence>
<keyword evidence="3" id="KW-1185">Reference proteome</keyword>
<evidence type="ECO:0000313" key="2">
    <source>
        <dbReference type="EnsemblMetazoa" id="GAUT016837-PA"/>
    </source>
</evidence>
<dbReference type="VEuPathDB" id="VectorBase:GAUT016837"/>
<accession>A0A1A9UVB8</accession>
<protein>
    <submittedName>
        <fullName evidence="2">Uncharacterized protein</fullName>
    </submittedName>
</protein>
<evidence type="ECO:0000256" key="1">
    <source>
        <dbReference type="SAM" id="MobiDB-lite"/>
    </source>
</evidence>
<proteinExistence type="predicted"/>
<organism evidence="2 3">
    <name type="scientific">Glossina austeni</name>
    <name type="common">Savannah tsetse fly</name>
    <dbReference type="NCBI Taxonomy" id="7395"/>
    <lineage>
        <taxon>Eukaryota</taxon>
        <taxon>Metazoa</taxon>
        <taxon>Ecdysozoa</taxon>
        <taxon>Arthropoda</taxon>
        <taxon>Hexapoda</taxon>
        <taxon>Insecta</taxon>
        <taxon>Pterygota</taxon>
        <taxon>Neoptera</taxon>
        <taxon>Endopterygota</taxon>
        <taxon>Diptera</taxon>
        <taxon>Brachycera</taxon>
        <taxon>Muscomorpha</taxon>
        <taxon>Hippoboscoidea</taxon>
        <taxon>Glossinidae</taxon>
        <taxon>Glossina</taxon>
    </lineage>
</organism>